<name>A0A085MCE7_9BILA</name>
<keyword evidence="3" id="KW-1185">Reference proteome</keyword>
<sequence length="76" mass="8580">MFSWEVGYCFHQFTAVDPCGDGLVRFEKLVTDSAFGIPPKRSCNAMVFGGEYMCTYMAARFLLPYKALLRALLTLL</sequence>
<evidence type="ECO:0000313" key="1">
    <source>
        <dbReference type="EMBL" id="KFD54893.1"/>
    </source>
</evidence>
<dbReference type="AlphaFoldDB" id="A0A085MCE7"/>
<proteinExistence type="predicted"/>
<organism evidence="1 3">
    <name type="scientific">Trichuris suis</name>
    <name type="common">pig whipworm</name>
    <dbReference type="NCBI Taxonomy" id="68888"/>
    <lineage>
        <taxon>Eukaryota</taxon>
        <taxon>Metazoa</taxon>
        <taxon>Ecdysozoa</taxon>
        <taxon>Nematoda</taxon>
        <taxon>Enoplea</taxon>
        <taxon>Dorylaimia</taxon>
        <taxon>Trichinellida</taxon>
        <taxon>Trichuridae</taxon>
        <taxon>Trichuris</taxon>
    </lineage>
</organism>
<dbReference type="Proteomes" id="UP000030764">
    <property type="component" value="Unassembled WGS sequence"/>
</dbReference>
<dbReference type="EMBL" id="KL367611">
    <property type="protein sequence ID" value="KFD61783.1"/>
    <property type="molecule type" value="Genomic_DNA"/>
</dbReference>
<dbReference type="EMBL" id="KL363204">
    <property type="protein sequence ID" value="KFD54893.1"/>
    <property type="molecule type" value="Genomic_DNA"/>
</dbReference>
<protein>
    <submittedName>
        <fullName evidence="1">Uncharacterized protein</fullName>
    </submittedName>
</protein>
<accession>A0A085MCE7</accession>
<gene>
    <name evidence="1" type="ORF">M513_04327</name>
    <name evidence="2" type="ORF">M514_04327</name>
</gene>
<dbReference type="Proteomes" id="UP000030758">
    <property type="component" value="Unassembled WGS sequence"/>
</dbReference>
<evidence type="ECO:0000313" key="2">
    <source>
        <dbReference type="EMBL" id="KFD61783.1"/>
    </source>
</evidence>
<reference evidence="1 3" key="1">
    <citation type="journal article" date="2014" name="Nat. Genet.">
        <title>Genome and transcriptome of the porcine whipworm Trichuris suis.</title>
        <authorList>
            <person name="Jex A.R."/>
            <person name="Nejsum P."/>
            <person name="Schwarz E.M."/>
            <person name="Hu L."/>
            <person name="Young N.D."/>
            <person name="Hall R.S."/>
            <person name="Korhonen P.K."/>
            <person name="Liao S."/>
            <person name="Thamsborg S."/>
            <person name="Xia J."/>
            <person name="Xu P."/>
            <person name="Wang S."/>
            <person name="Scheerlinck J.P."/>
            <person name="Hofmann A."/>
            <person name="Sternberg P.W."/>
            <person name="Wang J."/>
            <person name="Gasser R.B."/>
        </authorList>
    </citation>
    <scope>NUCLEOTIDE SEQUENCE [LARGE SCALE GENOMIC DNA]</scope>
    <source>
        <strain evidence="2">DCEP-RM93F</strain>
        <strain evidence="1">DCEP-RM93M</strain>
    </source>
</reference>
<evidence type="ECO:0000313" key="3">
    <source>
        <dbReference type="Proteomes" id="UP000030764"/>
    </source>
</evidence>